<dbReference type="OrthoDB" id="2687594at2759"/>
<feature type="compositionally biased region" description="Pro residues" evidence="1">
    <location>
        <begin position="173"/>
        <end position="182"/>
    </location>
</feature>
<keyword evidence="3" id="KW-1185">Reference proteome</keyword>
<evidence type="ECO:0000313" key="2">
    <source>
        <dbReference type="EMBL" id="KIK13545.1"/>
    </source>
</evidence>
<protein>
    <submittedName>
        <fullName evidence="2">Uncharacterized protein</fullName>
    </submittedName>
</protein>
<dbReference type="EMBL" id="KN833989">
    <property type="protein sequence ID" value="KIK13545.1"/>
    <property type="molecule type" value="Genomic_DNA"/>
</dbReference>
<gene>
    <name evidence="2" type="ORF">PISMIDRAFT_17925</name>
</gene>
<organism evidence="2 3">
    <name type="scientific">Pisolithus microcarpus 441</name>
    <dbReference type="NCBI Taxonomy" id="765257"/>
    <lineage>
        <taxon>Eukaryota</taxon>
        <taxon>Fungi</taxon>
        <taxon>Dikarya</taxon>
        <taxon>Basidiomycota</taxon>
        <taxon>Agaricomycotina</taxon>
        <taxon>Agaricomycetes</taxon>
        <taxon>Agaricomycetidae</taxon>
        <taxon>Boletales</taxon>
        <taxon>Sclerodermatineae</taxon>
        <taxon>Pisolithaceae</taxon>
        <taxon>Pisolithus</taxon>
    </lineage>
</organism>
<accession>A0A0C9XMG8</accession>
<reference evidence="3" key="2">
    <citation type="submission" date="2015-01" db="EMBL/GenBank/DDBJ databases">
        <title>Evolutionary Origins and Diversification of the Mycorrhizal Mutualists.</title>
        <authorList>
            <consortium name="DOE Joint Genome Institute"/>
            <consortium name="Mycorrhizal Genomics Consortium"/>
            <person name="Kohler A."/>
            <person name="Kuo A."/>
            <person name="Nagy L.G."/>
            <person name="Floudas D."/>
            <person name="Copeland A."/>
            <person name="Barry K.W."/>
            <person name="Cichocki N."/>
            <person name="Veneault-Fourrey C."/>
            <person name="LaButti K."/>
            <person name="Lindquist E.A."/>
            <person name="Lipzen A."/>
            <person name="Lundell T."/>
            <person name="Morin E."/>
            <person name="Murat C."/>
            <person name="Riley R."/>
            <person name="Ohm R."/>
            <person name="Sun H."/>
            <person name="Tunlid A."/>
            <person name="Henrissat B."/>
            <person name="Grigoriev I.V."/>
            <person name="Hibbett D.S."/>
            <person name="Martin F."/>
        </authorList>
    </citation>
    <scope>NUCLEOTIDE SEQUENCE [LARGE SCALE GENOMIC DNA]</scope>
    <source>
        <strain evidence="3">441</strain>
    </source>
</reference>
<evidence type="ECO:0000256" key="1">
    <source>
        <dbReference type="SAM" id="MobiDB-lite"/>
    </source>
</evidence>
<dbReference type="AlphaFoldDB" id="A0A0C9XMG8"/>
<feature type="compositionally biased region" description="Basic and acidic residues" evidence="1">
    <location>
        <begin position="79"/>
        <end position="90"/>
    </location>
</feature>
<dbReference type="HOGENOM" id="CLU_063279_0_0_1"/>
<reference evidence="2 3" key="1">
    <citation type="submission" date="2014-04" db="EMBL/GenBank/DDBJ databases">
        <authorList>
            <consortium name="DOE Joint Genome Institute"/>
            <person name="Kuo A."/>
            <person name="Kohler A."/>
            <person name="Costa M.D."/>
            <person name="Nagy L.G."/>
            <person name="Floudas D."/>
            <person name="Copeland A."/>
            <person name="Barry K.W."/>
            <person name="Cichocki N."/>
            <person name="Veneault-Fourrey C."/>
            <person name="LaButti K."/>
            <person name="Lindquist E.A."/>
            <person name="Lipzen A."/>
            <person name="Lundell T."/>
            <person name="Morin E."/>
            <person name="Murat C."/>
            <person name="Sun H."/>
            <person name="Tunlid A."/>
            <person name="Henrissat B."/>
            <person name="Grigoriev I.V."/>
            <person name="Hibbett D.S."/>
            <person name="Martin F."/>
            <person name="Nordberg H.P."/>
            <person name="Cantor M.N."/>
            <person name="Hua S.X."/>
        </authorList>
    </citation>
    <scope>NUCLEOTIDE SEQUENCE [LARGE SCALE GENOMIC DNA]</scope>
    <source>
        <strain evidence="2 3">441</strain>
    </source>
</reference>
<feature type="region of interest" description="Disordered" evidence="1">
    <location>
        <begin position="123"/>
        <end position="196"/>
    </location>
</feature>
<dbReference type="Proteomes" id="UP000054018">
    <property type="component" value="Unassembled WGS sequence"/>
</dbReference>
<feature type="region of interest" description="Disordered" evidence="1">
    <location>
        <begin position="79"/>
        <end position="111"/>
    </location>
</feature>
<name>A0A0C9XMG8_9AGAM</name>
<evidence type="ECO:0000313" key="3">
    <source>
        <dbReference type="Proteomes" id="UP000054018"/>
    </source>
</evidence>
<proteinExistence type="predicted"/>
<feature type="compositionally biased region" description="Basic and acidic residues" evidence="1">
    <location>
        <begin position="185"/>
        <end position="196"/>
    </location>
</feature>
<sequence>MQAQASAILKRPTGGQYDCICIKYSFGRIHKVSHSTWLQHLANITSLPPLANSSPPLNCNLSVPPSVRRIEALRGLAKRARENHDPNEHVGRRKCARLKEPTDINQNEDSSRIQMDANKTAGHVLSWPAHPGDSAMDVNDPQSDRDPIDPIDNNFSPPPSPSQSPPQDETDPCSPPPPPPLHSPLMRDETDSLPKVEARRRCAQDQLKMGVTCVLTVGASKSNQMDRLKNFKNTTPA</sequence>